<evidence type="ECO:0000256" key="1">
    <source>
        <dbReference type="ARBA" id="ARBA00001541"/>
    </source>
</evidence>
<dbReference type="AlphaFoldDB" id="A0A410PT09"/>
<organism evidence="7 8">
    <name type="scientific">Aminipila luticellarii</name>
    <dbReference type="NCBI Taxonomy" id="2507160"/>
    <lineage>
        <taxon>Bacteria</taxon>
        <taxon>Bacillati</taxon>
        <taxon>Bacillota</taxon>
        <taxon>Clostridia</taxon>
        <taxon>Peptostreptococcales</taxon>
        <taxon>Anaerovoracaceae</taxon>
        <taxon>Aminipila</taxon>
    </lineage>
</organism>
<dbReference type="InterPro" id="IPR022642">
    <property type="entry name" value="CheR_C"/>
</dbReference>
<dbReference type="PRINTS" id="PR00996">
    <property type="entry name" value="CHERMTFRASE"/>
</dbReference>
<dbReference type="PROSITE" id="PS50123">
    <property type="entry name" value="CHER"/>
    <property type="match status" value="1"/>
</dbReference>
<evidence type="ECO:0000313" key="7">
    <source>
        <dbReference type="EMBL" id="QAT42026.1"/>
    </source>
</evidence>
<reference evidence="7 8" key="1">
    <citation type="submission" date="2019-01" db="EMBL/GenBank/DDBJ databases">
        <title>Draft genomes of a novel of Aminipila strains.</title>
        <authorList>
            <person name="Ma S."/>
        </authorList>
    </citation>
    <scope>NUCLEOTIDE SEQUENCE [LARGE SCALE GENOMIC DNA]</scope>
    <source>
        <strain evidence="8">JN-39</strain>
    </source>
</reference>
<keyword evidence="4 7" id="KW-0808">Transferase</keyword>
<dbReference type="EMBL" id="CP035281">
    <property type="protein sequence ID" value="QAT42026.1"/>
    <property type="molecule type" value="Genomic_DNA"/>
</dbReference>
<dbReference type="Gene3D" id="3.40.50.150">
    <property type="entry name" value="Vaccinia Virus protein VP39"/>
    <property type="match status" value="1"/>
</dbReference>
<keyword evidence="3 7" id="KW-0489">Methyltransferase</keyword>
<sequence length="269" mass="31523">MLSISENDFIRLTDFVIKNYGINLKSKKVLIEGRLSNYLSAEGYQSFRDYVDYITSTKNSGDIEIMLNKLTTNHTFFMREEKHFAFFNDTILPYLEKTNKNHSISIWSAGCSSGEEPYTLSIIMKEFFKSYSMRWDTRLLATDISQNALGKAAKGFYTEDSLKALPDVWKRAYFTKKEDGYQVTEELRKNVIFRTFNLMEPIQFKTKFDVIFCRNVMIYFDKPTKSALIRRFYDALNPGGYLLIGHSETVDREESDFQYIMPATYRKPL</sequence>
<dbReference type="Pfam" id="PF03705">
    <property type="entry name" value="CheR_N"/>
    <property type="match status" value="1"/>
</dbReference>
<name>A0A410PT09_9FIRM</name>
<keyword evidence="5" id="KW-0949">S-adenosyl-L-methionine</keyword>
<evidence type="ECO:0000259" key="6">
    <source>
        <dbReference type="PROSITE" id="PS50123"/>
    </source>
</evidence>
<evidence type="ECO:0000256" key="4">
    <source>
        <dbReference type="ARBA" id="ARBA00022679"/>
    </source>
</evidence>
<dbReference type="InterPro" id="IPR022641">
    <property type="entry name" value="CheR_N"/>
</dbReference>
<dbReference type="GO" id="GO:0008983">
    <property type="term" value="F:protein-glutamate O-methyltransferase activity"/>
    <property type="evidence" value="ECO:0007669"/>
    <property type="project" value="UniProtKB-EC"/>
</dbReference>
<dbReference type="InterPro" id="IPR050903">
    <property type="entry name" value="Bact_Chemotaxis_MeTrfase"/>
</dbReference>
<gene>
    <name evidence="7" type="ORF">EQM06_01610</name>
</gene>
<dbReference type="RefSeq" id="WP_128744680.1">
    <property type="nucleotide sequence ID" value="NZ_CP035281.1"/>
</dbReference>
<evidence type="ECO:0000256" key="2">
    <source>
        <dbReference type="ARBA" id="ARBA00012534"/>
    </source>
</evidence>
<dbReference type="InterPro" id="IPR026024">
    <property type="entry name" value="Chemotaxis_MeTrfase_CheR"/>
</dbReference>
<dbReference type="InterPro" id="IPR000780">
    <property type="entry name" value="CheR_MeTrfase"/>
</dbReference>
<evidence type="ECO:0000256" key="3">
    <source>
        <dbReference type="ARBA" id="ARBA00022603"/>
    </source>
</evidence>
<dbReference type="GO" id="GO:0032259">
    <property type="term" value="P:methylation"/>
    <property type="evidence" value="ECO:0007669"/>
    <property type="project" value="UniProtKB-KW"/>
</dbReference>
<dbReference type="SUPFAM" id="SSF53335">
    <property type="entry name" value="S-adenosyl-L-methionine-dependent methyltransferases"/>
    <property type="match status" value="1"/>
</dbReference>
<proteinExistence type="predicted"/>
<dbReference type="PANTHER" id="PTHR24422">
    <property type="entry name" value="CHEMOTAXIS PROTEIN METHYLTRANSFERASE"/>
    <property type="match status" value="1"/>
</dbReference>
<dbReference type="SUPFAM" id="SSF47757">
    <property type="entry name" value="Chemotaxis receptor methyltransferase CheR, N-terminal domain"/>
    <property type="match status" value="1"/>
</dbReference>
<dbReference type="EC" id="2.1.1.80" evidence="2"/>
<dbReference type="PANTHER" id="PTHR24422:SF19">
    <property type="entry name" value="CHEMOTAXIS PROTEIN METHYLTRANSFERASE"/>
    <property type="match status" value="1"/>
</dbReference>
<dbReference type="PIRSF" id="PIRSF000410">
    <property type="entry name" value="CheR"/>
    <property type="match status" value="1"/>
</dbReference>
<keyword evidence="8" id="KW-1185">Reference proteome</keyword>
<evidence type="ECO:0000313" key="8">
    <source>
        <dbReference type="Proteomes" id="UP000287601"/>
    </source>
</evidence>
<feature type="domain" description="CheR-type methyltransferase" evidence="6">
    <location>
        <begin position="1"/>
        <end position="269"/>
    </location>
</feature>
<evidence type="ECO:0000256" key="5">
    <source>
        <dbReference type="ARBA" id="ARBA00022691"/>
    </source>
</evidence>
<dbReference type="InterPro" id="IPR036804">
    <property type="entry name" value="CheR_N_sf"/>
</dbReference>
<protein>
    <recommendedName>
        <fullName evidence="2">protein-glutamate O-methyltransferase</fullName>
        <ecNumber evidence="2">2.1.1.80</ecNumber>
    </recommendedName>
</protein>
<dbReference type="KEGG" id="amij:EQM06_01610"/>
<comment type="catalytic activity">
    <reaction evidence="1">
        <text>L-glutamyl-[protein] + S-adenosyl-L-methionine = [protein]-L-glutamate 5-O-methyl ester + S-adenosyl-L-homocysteine</text>
        <dbReference type="Rhea" id="RHEA:24452"/>
        <dbReference type="Rhea" id="RHEA-COMP:10208"/>
        <dbReference type="Rhea" id="RHEA-COMP:10311"/>
        <dbReference type="ChEBI" id="CHEBI:29973"/>
        <dbReference type="ChEBI" id="CHEBI:57856"/>
        <dbReference type="ChEBI" id="CHEBI:59789"/>
        <dbReference type="ChEBI" id="CHEBI:82795"/>
        <dbReference type="EC" id="2.1.1.80"/>
    </reaction>
</comment>
<dbReference type="Pfam" id="PF01739">
    <property type="entry name" value="CheR"/>
    <property type="match status" value="1"/>
</dbReference>
<dbReference type="InterPro" id="IPR029063">
    <property type="entry name" value="SAM-dependent_MTases_sf"/>
</dbReference>
<dbReference type="Proteomes" id="UP000287601">
    <property type="component" value="Chromosome"/>
</dbReference>
<dbReference type="OrthoDB" id="9816309at2"/>
<accession>A0A410PT09</accession>
<dbReference type="Gene3D" id="1.10.155.10">
    <property type="entry name" value="Chemotaxis receptor methyltransferase CheR, N-terminal domain"/>
    <property type="match status" value="1"/>
</dbReference>
<dbReference type="SMART" id="SM00138">
    <property type="entry name" value="MeTrc"/>
    <property type="match status" value="1"/>
</dbReference>
<dbReference type="CDD" id="cd02440">
    <property type="entry name" value="AdoMet_MTases"/>
    <property type="match status" value="1"/>
</dbReference>